<feature type="compositionally biased region" description="Low complexity" evidence="1">
    <location>
        <begin position="204"/>
        <end position="213"/>
    </location>
</feature>
<evidence type="ECO:0000259" key="2">
    <source>
        <dbReference type="Pfam" id="PF10545"/>
    </source>
</evidence>
<dbReference type="AlphaFoldDB" id="A0AA39LR91"/>
<feature type="domain" description="MADF" evidence="2">
    <location>
        <begin position="223"/>
        <end position="284"/>
    </location>
</feature>
<comment type="caution">
    <text evidence="3">The sequence shown here is derived from an EMBL/GenBank/DDBJ whole genome shotgun (WGS) entry which is preliminary data.</text>
</comment>
<name>A0AA39LR91_9BILA</name>
<reference evidence="3" key="1">
    <citation type="submission" date="2023-06" db="EMBL/GenBank/DDBJ databases">
        <title>Genomic analysis of the entomopathogenic nematode Steinernema hermaphroditum.</title>
        <authorList>
            <person name="Schwarz E.M."/>
            <person name="Heppert J.K."/>
            <person name="Baniya A."/>
            <person name="Schwartz H.T."/>
            <person name="Tan C.-H."/>
            <person name="Antoshechkin I."/>
            <person name="Sternberg P.W."/>
            <person name="Goodrich-Blair H."/>
            <person name="Dillman A.R."/>
        </authorList>
    </citation>
    <scope>NUCLEOTIDE SEQUENCE</scope>
    <source>
        <strain evidence="3">PS9179</strain>
        <tissue evidence="3">Whole animal</tissue>
    </source>
</reference>
<dbReference type="InterPro" id="IPR006578">
    <property type="entry name" value="MADF-dom"/>
</dbReference>
<sequence length="382" mass="42235">MSAPLKPVSEMTVDEIREEYRSYGQKLVINEGLKSIYQKQLERLRLSRAVKDENATPGSSSAKPKRNRSMGRYLNKQKTSDEESSTSEPQSSHQSSEPPAADTPKTPLNLIRRASKRGRSSLRFQPPSVSSPPPPAEEATAHKPSPRLRKDAPASPLRSPRGRRASKKLVSTPTADPEPAPEPEPTPVAAAPQEVAPTPKPAAPKEAPQPQEPSISAAEVTLANAMKECRPLFDSRHADFANQSVTLQHWMNVLAKVGHKGPLSSVMKAWDDLVKRYQAAKTSEGPSEIKELLKFIDEHPQPESTHEPAQSTSKASRKRAAEPEDRTPKRPKTDEALNETPIEVIEEVDAFSRFIGMALRRMPAENMNAAMDDIYAIIRKHR</sequence>
<organism evidence="3 4">
    <name type="scientific">Steinernema hermaphroditum</name>
    <dbReference type="NCBI Taxonomy" id="289476"/>
    <lineage>
        <taxon>Eukaryota</taxon>
        <taxon>Metazoa</taxon>
        <taxon>Ecdysozoa</taxon>
        <taxon>Nematoda</taxon>
        <taxon>Chromadorea</taxon>
        <taxon>Rhabditida</taxon>
        <taxon>Tylenchina</taxon>
        <taxon>Panagrolaimomorpha</taxon>
        <taxon>Strongyloidoidea</taxon>
        <taxon>Steinernematidae</taxon>
        <taxon>Steinernema</taxon>
    </lineage>
</organism>
<protein>
    <recommendedName>
        <fullName evidence="2">MADF domain-containing protein</fullName>
    </recommendedName>
</protein>
<dbReference type="Proteomes" id="UP001175271">
    <property type="component" value="Unassembled WGS sequence"/>
</dbReference>
<evidence type="ECO:0000256" key="1">
    <source>
        <dbReference type="SAM" id="MobiDB-lite"/>
    </source>
</evidence>
<keyword evidence="4" id="KW-1185">Reference proteome</keyword>
<feature type="compositionally biased region" description="Pro residues" evidence="1">
    <location>
        <begin position="176"/>
        <end position="186"/>
    </location>
</feature>
<evidence type="ECO:0000313" key="3">
    <source>
        <dbReference type="EMBL" id="KAK0406369.1"/>
    </source>
</evidence>
<feature type="compositionally biased region" description="Low complexity" evidence="1">
    <location>
        <begin position="187"/>
        <end position="197"/>
    </location>
</feature>
<feature type="region of interest" description="Disordered" evidence="1">
    <location>
        <begin position="300"/>
        <end position="340"/>
    </location>
</feature>
<proteinExistence type="predicted"/>
<feature type="region of interest" description="Disordered" evidence="1">
    <location>
        <begin position="47"/>
        <end position="220"/>
    </location>
</feature>
<dbReference type="EMBL" id="JAUCMV010000004">
    <property type="protein sequence ID" value="KAK0406369.1"/>
    <property type="molecule type" value="Genomic_DNA"/>
</dbReference>
<dbReference type="Pfam" id="PF10545">
    <property type="entry name" value="MADF_DNA_bdg"/>
    <property type="match status" value="1"/>
</dbReference>
<feature type="compositionally biased region" description="Basic and acidic residues" evidence="1">
    <location>
        <begin position="319"/>
        <end position="335"/>
    </location>
</feature>
<accession>A0AA39LR91</accession>
<evidence type="ECO:0000313" key="4">
    <source>
        <dbReference type="Proteomes" id="UP001175271"/>
    </source>
</evidence>
<gene>
    <name evidence="3" type="ORF">QR680_018533</name>
</gene>
<feature type="compositionally biased region" description="Low complexity" evidence="1">
    <location>
        <begin position="86"/>
        <end position="98"/>
    </location>
</feature>